<feature type="transmembrane region" description="Helical" evidence="4">
    <location>
        <begin position="33"/>
        <end position="58"/>
    </location>
</feature>
<dbReference type="InterPro" id="IPR042089">
    <property type="entry name" value="Peptidase_M13_dom_2"/>
</dbReference>
<accession>A0ABD2NUK0</accession>
<feature type="region of interest" description="Disordered" evidence="3">
    <location>
        <begin position="425"/>
        <end position="446"/>
    </location>
</feature>
<feature type="domain" description="Peptidase M13 N-terminal" evidence="5">
    <location>
        <begin position="498"/>
        <end position="778"/>
    </location>
</feature>
<proteinExistence type="inferred from homology"/>
<dbReference type="InterPro" id="IPR008753">
    <property type="entry name" value="Peptidase_M13_N"/>
</dbReference>
<protein>
    <recommendedName>
        <fullName evidence="5">Peptidase M13 N-terminal domain-containing protein</fullName>
    </recommendedName>
</protein>
<feature type="compositionally biased region" description="Basic and acidic residues" evidence="3">
    <location>
        <begin position="373"/>
        <end position="383"/>
    </location>
</feature>
<evidence type="ECO:0000256" key="2">
    <source>
        <dbReference type="ARBA" id="ARBA00007357"/>
    </source>
</evidence>
<reference evidence="6 7" key="1">
    <citation type="journal article" date="2021" name="BMC Biol.">
        <title>Horizontally acquired antibacterial genes associated with adaptive radiation of ladybird beetles.</title>
        <authorList>
            <person name="Li H.S."/>
            <person name="Tang X.F."/>
            <person name="Huang Y.H."/>
            <person name="Xu Z.Y."/>
            <person name="Chen M.L."/>
            <person name="Du X.Y."/>
            <person name="Qiu B.Y."/>
            <person name="Chen P.T."/>
            <person name="Zhang W."/>
            <person name="Slipinski A."/>
            <person name="Escalona H.E."/>
            <person name="Waterhouse R.M."/>
            <person name="Zwick A."/>
            <person name="Pang H."/>
        </authorList>
    </citation>
    <scope>NUCLEOTIDE SEQUENCE [LARGE SCALE GENOMIC DNA]</scope>
    <source>
        <strain evidence="6">SYSU2018</strain>
    </source>
</reference>
<evidence type="ECO:0000256" key="4">
    <source>
        <dbReference type="SAM" id="Phobius"/>
    </source>
</evidence>
<keyword evidence="4" id="KW-0812">Transmembrane</keyword>
<dbReference type="Proteomes" id="UP001516400">
    <property type="component" value="Unassembled WGS sequence"/>
</dbReference>
<feature type="compositionally biased region" description="Basic and acidic residues" evidence="3">
    <location>
        <begin position="332"/>
        <end position="351"/>
    </location>
</feature>
<keyword evidence="4" id="KW-1133">Transmembrane helix</keyword>
<keyword evidence="7" id="KW-1185">Reference proteome</keyword>
<dbReference type="Pfam" id="PF05649">
    <property type="entry name" value="Peptidase_M13_N"/>
    <property type="match status" value="1"/>
</dbReference>
<evidence type="ECO:0000259" key="5">
    <source>
        <dbReference type="Pfam" id="PF05649"/>
    </source>
</evidence>
<dbReference type="PANTHER" id="PTHR11733:SF167">
    <property type="entry name" value="FI17812P1-RELATED"/>
    <property type="match status" value="1"/>
</dbReference>
<dbReference type="PROSITE" id="PS51885">
    <property type="entry name" value="NEPRILYSIN"/>
    <property type="match status" value="1"/>
</dbReference>
<organism evidence="6 7">
    <name type="scientific">Cryptolaemus montrouzieri</name>
    <dbReference type="NCBI Taxonomy" id="559131"/>
    <lineage>
        <taxon>Eukaryota</taxon>
        <taxon>Metazoa</taxon>
        <taxon>Ecdysozoa</taxon>
        <taxon>Arthropoda</taxon>
        <taxon>Hexapoda</taxon>
        <taxon>Insecta</taxon>
        <taxon>Pterygota</taxon>
        <taxon>Neoptera</taxon>
        <taxon>Endopterygota</taxon>
        <taxon>Coleoptera</taxon>
        <taxon>Polyphaga</taxon>
        <taxon>Cucujiformia</taxon>
        <taxon>Coccinelloidea</taxon>
        <taxon>Coccinellidae</taxon>
        <taxon>Scymninae</taxon>
        <taxon>Scymnini</taxon>
        <taxon>Cryptolaemus</taxon>
    </lineage>
</organism>
<sequence length="783" mass="88834">MSSSVCDVEMAKNSYDVSVRRIGESSSRKPDSSFSLCLCTMLVILTICITLLLVSLMLGKIGKTEKRYETSKEAYDKFQRLKEKVTTTSTTLTSPKNPTHEVHVHEFSDNEYTIGVTTSPITTEINTNQRITEYGIGVTTSPITTDINGNQKITEEIDYFTDLGKGVTTELGEPSTTTDWIEHTISQVSKKLGTIKTNPLQHNNEKETPTILETTEVSTTESEIFSIIYATRIPIVQNTRKEQNTFEKEYPSKNAEPTENTTSEEKEKVVTMETEHVGFFDDSSEKIVQEPAIVTTTEAHKPITYFSRAPIVRSSLKEKTTTEQDNPSINTERTEAITSPREEKLETTETNHVEADEPITYFTKAPIVLSTIKKKDTTEREDPSEQTGTTMVQDSRKQGSTNENQLLFNNNTVRETATIPVTTEVSTMKDRKPIPTVRDQEESTTDDHNVIAPVETNFVILPSLESENVKSGLNMCNSTKCDITAARMISSMDVSKEPCENFYNFACGGDLGKKKMEMDIFSSTIFEGQMIPDFVAKFHTFYHSCVAHENMFHYVRRIEAAKKQLFNIGALQFDGQPNTTYDYTAFLAKLILLKAMPLFEVDVDVDPDTSKYILKMLVPDQTSLKLDHWSSLSEIKRKCLREMNENANSMGSTVDADVLYEDFRYCQKNYSGYLDSIESAVKEFGLYSLLTQKGMTEISNFIEDNILGLFDELDPADIQEMKVRHRYEVIKLELLTKEFPLIQWENLFTTISNLNIDKDTGIQIYNLQYFKRVFEVLSGPNRM</sequence>
<gene>
    <name evidence="6" type="ORF">HHI36_005286</name>
</gene>
<comment type="similarity">
    <text evidence="2">Belongs to the peptidase M13 family.</text>
</comment>
<evidence type="ECO:0000313" key="7">
    <source>
        <dbReference type="Proteomes" id="UP001516400"/>
    </source>
</evidence>
<feature type="compositionally biased region" description="Basic and acidic residues" evidence="3">
    <location>
        <begin position="427"/>
        <end position="446"/>
    </location>
</feature>
<dbReference type="PANTHER" id="PTHR11733">
    <property type="entry name" value="ZINC METALLOPROTEASE FAMILY M13 NEPRILYSIN-RELATED"/>
    <property type="match status" value="1"/>
</dbReference>
<feature type="region of interest" description="Disordered" evidence="3">
    <location>
        <begin position="244"/>
        <end position="267"/>
    </location>
</feature>
<evidence type="ECO:0000256" key="1">
    <source>
        <dbReference type="ARBA" id="ARBA00004401"/>
    </source>
</evidence>
<dbReference type="EMBL" id="JABFTP020000144">
    <property type="protein sequence ID" value="KAL3282087.1"/>
    <property type="molecule type" value="Genomic_DNA"/>
</dbReference>
<evidence type="ECO:0000313" key="6">
    <source>
        <dbReference type="EMBL" id="KAL3282087.1"/>
    </source>
</evidence>
<dbReference type="Gene3D" id="1.10.1380.10">
    <property type="entry name" value="Neutral endopeptidase , domain2"/>
    <property type="match status" value="1"/>
</dbReference>
<keyword evidence="4" id="KW-0472">Membrane</keyword>
<feature type="region of interest" description="Disordered" evidence="3">
    <location>
        <begin position="317"/>
        <end position="351"/>
    </location>
</feature>
<dbReference type="InterPro" id="IPR000718">
    <property type="entry name" value="Peptidase_M13"/>
</dbReference>
<comment type="caution">
    <text evidence="6">The sequence shown here is derived from an EMBL/GenBank/DDBJ whole genome shotgun (WGS) entry which is preliminary data.</text>
</comment>
<name>A0ABD2NUK0_9CUCU</name>
<evidence type="ECO:0000256" key="3">
    <source>
        <dbReference type="SAM" id="MobiDB-lite"/>
    </source>
</evidence>
<dbReference type="GO" id="GO:0005886">
    <property type="term" value="C:plasma membrane"/>
    <property type="evidence" value="ECO:0007669"/>
    <property type="project" value="UniProtKB-SubCell"/>
</dbReference>
<dbReference type="SUPFAM" id="SSF55486">
    <property type="entry name" value="Metalloproteases ('zincins'), catalytic domain"/>
    <property type="match status" value="1"/>
</dbReference>
<comment type="subcellular location">
    <subcellularLocation>
        <location evidence="1">Cell membrane</location>
        <topology evidence="1">Single-pass type II membrane protein</topology>
    </subcellularLocation>
</comment>
<dbReference type="AlphaFoldDB" id="A0ABD2NUK0"/>
<feature type="compositionally biased region" description="Polar residues" evidence="3">
    <location>
        <begin position="385"/>
        <end position="409"/>
    </location>
</feature>
<feature type="region of interest" description="Disordered" evidence="3">
    <location>
        <begin position="373"/>
        <end position="409"/>
    </location>
</feature>